<organism evidence="1 2">
    <name type="scientific">Hymenobacter gelipurpurascens</name>
    <dbReference type="NCBI Taxonomy" id="89968"/>
    <lineage>
        <taxon>Bacteria</taxon>
        <taxon>Pseudomonadati</taxon>
        <taxon>Bacteroidota</taxon>
        <taxon>Cytophagia</taxon>
        <taxon>Cytophagales</taxon>
        <taxon>Hymenobacteraceae</taxon>
        <taxon>Hymenobacter</taxon>
    </lineage>
</organism>
<evidence type="ECO:0000313" key="1">
    <source>
        <dbReference type="EMBL" id="SNC61570.1"/>
    </source>
</evidence>
<reference evidence="2" key="1">
    <citation type="submission" date="2017-06" db="EMBL/GenBank/DDBJ databases">
        <authorList>
            <person name="Varghese N."/>
            <person name="Submissions S."/>
        </authorList>
    </citation>
    <scope>NUCLEOTIDE SEQUENCE [LARGE SCALE GENOMIC DNA]</scope>
    <source>
        <strain evidence="2">DSM 11116</strain>
    </source>
</reference>
<sequence>MKILTPILMLLLVASGVECRTAPIASGVSVQGDCKHEWVYREYSAPVRGKVVFYEPTADLCGLFPTASVTLVKTGPLDTIRVLDLCYMGDPIPIGVTVTIQPVKAPGGEVDVPADPYTCSIKTTCFGTVKSTP</sequence>
<gene>
    <name evidence="1" type="ORF">SAMN06265337_0495</name>
</gene>
<name>A0A212T6S2_9BACT</name>
<protein>
    <submittedName>
        <fullName evidence="1">Uncharacterized protein</fullName>
    </submittedName>
</protein>
<evidence type="ECO:0000313" key="2">
    <source>
        <dbReference type="Proteomes" id="UP000198131"/>
    </source>
</evidence>
<dbReference type="Proteomes" id="UP000198131">
    <property type="component" value="Unassembled WGS sequence"/>
</dbReference>
<dbReference type="EMBL" id="FYEW01000001">
    <property type="protein sequence ID" value="SNC61570.1"/>
    <property type="molecule type" value="Genomic_DNA"/>
</dbReference>
<dbReference type="AlphaFoldDB" id="A0A212T6S2"/>
<proteinExistence type="predicted"/>
<keyword evidence="2" id="KW-1185">Reference proteome</keyword>
<accession>A0A212T6S2</accession>